<sequence>MKLLKGDVFVFLNIHFYLFGYFNVFTYCLDSSVLGNNNNKVYYERHYNISDLSISASDRSEHLREVIYEPSNVGLLINDKLKLVDLREFDNISIIGIQYLKVDNSIDYKQSILFNEKDSPIYLPYEGMYVSYNLSDFSKFIKRIVVMNLEIHLSLDNGNMTKVNMRKKGNVQLQKLSKINPNISILLIAGYFMNADDKLGNFVPIFKDNMTFSYENAHNYYAKYGITALRDYLTNSFNDWNSTLEMINVDKQLLTLLLLPSNETKVLFDNNGTHIILPKLLLEAIQTHEEAKEIGIGDTESKKSKTDSLKKATLINLIFLIVITCPIIIYIAGGYCEVGNKTS</sequence>
<dbReference type="GeneID" id="92365816"/>
<evidence type="ECO:0000313" key="3">
    <source>
        <dbReference type="Proteomes" id="UP000186804"/>
    </source>
</evidence>
<proteinExistence type="predicted"/>
<feature type="transmembrane region" description="Helical" evidence="1">
    <location>
        <begin position="312"/>
        <end position="333"/>
    </location>
</feature>
<comment type="caution">
    <text evidence="2">The sequence shown here is derived from an EMBL/GenBank/DDBJ whole genome shotgun (WGS) entry which is preliminary data.</text>
</comment>
<dbReference type="Proteomes" id="UP000186804">
    <property type="component" value="Unassembled WGS sequence"/>
</dbReference>
<dbReference type="VEuPathDB" id="CryptoDB:cand_016310"/>
<dbReference type="RefSeq" id="XP_067069317.1">
    <property type="nucleotide sequence ID" value="XM_067211865.1"/>
</dbReference>
<dbReference type="EMBL" id="LRBS01000034">
    <property type="protein sequence ID" value="OII77471.1"/>
    <property type="molecule type" value="Genomic_DNA"/>
</dbReference>
<keyword evidence="1" id="KW-1133">Transmembrane helix</keyword>
<name>A0A1J4MTR8_9CRYT</name>
<accession>A0A1J4MTR8</accession>
<evidence type="ECO:0000313" key="2">
    <source>
        <dbReference type="EMBL" id="OII77471.1"/>
    </source>
</evidence>
<protein>
    <submittedName>
        <fullName evidence="2">Uncharacterized protein</fullName>
    </submittedName>
</protein>
<dbReference type="OrthoDB" id="338599at2759"/>
<dbReference type="AlphaFoldDB" id="A0A1J4MTR8"/>
<keyword evidence="1" id="KW-0812">Transmembrane</keyword>
<reference evidence="2 3" key="1">
    <citation type="submission" date="2016-10" db="EMBL/GenBank/DDBJ databases">
        <title>Reductive evolution of mitochondrial metabolism and differential evolution of invasion-related proteins in Cryptosporidium.</title>
        <authorList>
            <person name="Liu S."/>
            <person name="Roellig D.M."/>
            <person name="Guo Y."/>
            <person name="Li N."/>
            <person name="Frace M.A."/>
            <person name="Tang K."/>
            <person name="Zhang L."/>
            <person name="Feng Y."/>
            <person name="Xiao L."/>
        </authorList>
    </citation>
    <scope>NUCLEOTIDE SEQUENCE [LARGE SCALE GENOMIC DNA]</scope>
    <source>
        <strain evidence="2">30847</strain>
    </source>
</reference>
<gene>
    <name evidence="2" type="ORF">cand_016310</name>
</gene>
<evidence type="ECO:0000256" key="1">
    <source>
        <dbReference type="SAM" id="Phobius"/>
    </source>
</evidence>
<keyword evidence="1" id="KW-0472">Membrane</keyword>
<keyword evidence="3" id="KW-1185">Reference proteome</keyword>
<organism evidence="2 3">
    <name type="scientific">Cryptosporidium andersoni</name>
    <dbReference type="NCBI Taxonomy" id="117008"/>
    <lineage>
        <taxon>Eukaryota</taxon>
        <taxon>Sar</taxon>
        <taxon>Alveolata</taxon>
        <taxon>Apicomplexa</taxon>
        <taxon>Conoidasida</taxon>
        <taxon>Coccidia</taxon>
        <taxon>Eucoccidiorida</taxon>
        <taxon>Eimeriorina</taxon>
        <taxon>Cryptosporidiidae</taxon>
        <taxon>Cryptosporidium</taxon>
    </lineage>
</organism>